<keyword evidence="2" id="KW-1185">Reference proteome</keyword>
<sequence length="77" mass="9017">MLQSIHSFFLFCFHYSLFLPSRTSRILFWSLPLLRGSVITGMQRHCAVSVFGIFGIPCFIRYESLLPHCLFRSLFLI</sequence>
<protein>
    <submittedName>
        <fullName evidence="1">Uncharacterized protein</fullName>
    </submittedName>
</protein>
<gene>
    <name evidence="1" type="ORF">B456_005G269300</name>
</gene>
<evidence type="ECO:0000313" key="2">
    <source>
        <dbReference type="Proteomes" id="UP000032304"/>
    </source>
</evidence>
<dbReference type="Proteomes" id="UP000032304">
    <property type="component" value="Chromosome 5"/>
</dbReference>
<dbReference type="Gramene" id="KJB32943">
    <property type="protein sequence ID" value="KJB32943"/>
    <property type="gene ID" value="B456_005G269300"/>
</dbReference>
<dbReference type="EMBL" id="CM001744">
    <property type="protein sequence ID" value="KJB32943.1"/>
    <property type="molecule type" value="Genomic_DNA"/>
</dbReference>
<name>A0A0D2Q0A7_GOSRA</name>
<dbReference type="AlphaFoldDB" id="A0A0D2Q0A7"/>
<organism evidence="1 2">
    <name type="scientific">Gossypium raimondii</name>
    <name type="common">Peruvian cotton</name>
    <name type="synonym">Gossypium klotzschianum subsp. raimondii</name>
    <dbReference type="NCBI Taxonomy" id="29730"/>
    <lineage>
        <taxon>Eukaryota</taxon>
        <taxon>Viridiplantae</taxon>
        <taxon>Streptophyta</taxon>
        <taxon>Embryophyta</taxon>
        <taxon>Tracheophyta</taxon>
        <taxon>Spermatophyta</taxon>
        <taxon>Magnoliopsida</taxon>
        <taxon>eudicotyledons</taxon>
        <taxon>Gunneridae</taxon>
        <taxon>Pentapetalae</taxon>
        <taxon>rosids</taxon>
        <taxon>malvids</taxon>
        <taxon>Malvales</taxon>
        <taxon>Malvaceae</taxon>
        <taxon>Malvoideae</taxon>
        <taxon>Gossypium</taxon>
    </lineage>
</organism>
<accession>A0A0D2Q0A7</accession>
<evidence type="ECO:0000313" key="1">
    <source>
        <dbReference type="EMBL" id="KJB32943.1"/>
    </source>
</evidence>
<reference evidence="1 2" key="1">
    <citation type="journal article" date="2012" name="Nature">
        <title>Repeated polyploidization of Gossypium genomes and the evolution of spinnable cotton fibres.</title>
        <authorList>
            <person name="Paterson A.H."/>
            <person name="Wendel J.F."/>
            <person name="Gundlach H."/>
            <person name="Guo H."/>
            <person name="Jenkins J."/>
            <person name="Jin D."/>
            <person name="Llewellyn D."/>
            <person name="Showmaker K.C."/>
            <person name="Shu S."/>
            <person name="Udall J."/>
            <person name="Yoo M.J."/>
            <person name="Byers R."/>
            <person name="Chen W."/>
            <person name="Doron-Faigenboim A."/>
            <person name="Duke M.V."/>
            <person name="Gong L."/>
            <person name="Grimwood J."/>
            <person name="Grover C."/>
            <person name="Grupp K."/>
            <person name="Hu G."/>
            <person name="Lee T.H."/>
            <person name="Li J."/>
            <person name="Lin L."/>
            <person name="Liu T."/>
            <person name="Marler B.S."/>
            <person name="Page J.T."/>
            <person name="Roberts A.W."/>
            <person name="Romanel E."/>
            <person name="Sanders W.S."/>
            <person name="Szadkowski E."/>
            <person name="Tan X."/>
            <person name="Tang H."/>
            <person name="Xu C."/>
            <person name="Wang J."/>
            <person name="Wang Z."/>
            <person name="Zhang D."/>
            <person name="Zhang L."/>
            <person name="Ashrafi H."/>
            <person name="Bedon F."/>
            <person name="Bowers J.E."/>
            <person name="Brubaker C.L."/>
            <person name="Chee P.W."/>
            <person name="Das S."/>
            <person name="Gingle A.R."/>
            <person name="Haigler C.H."/>
            <person name="Harker D."/>
            <person name="Hoffmann L.V."/>
            <person name="Hovav R."/>
            <person name="Jones D.C."/>
            <person name="Lemke C."/>
            <person name="Mansoor S."/>
            <person name="ur Rahman M."/>
            <person name="Rainville L.N."/>
            <person name="Rambani A."/>
            <person name="Reddy U.K."/>
            <person name="Rong J.K."/>
            <person name="Saranga Y."/>
            <person name="Scheffler B.E."/>
            <person name="Scheffler J.A."/>
            <person name="Stelly D.M."/>
            <person name="Triplett B.A."/>
            <person name="Van Deynze A."/>
            <person name="Vaslin M.F."/>
            <person name="Waghmare V.N."/>
            <person name="Walford S.A."/>
            <person name="Wright R.J."/>
            <person name="Zaki E.A."/>
            <person name="Zhang T."/>
            <person name="Dennis E.S."/>
            <person name="Mayer K.F."/>
            <person name="Peterson D.G."/>
            <person name="Rokhsar D.S."/>
            <person name="Wang X."/>
            <person name="Schmutz J."/>
        </authorList>
    </citation>
    <scope>NUCLEOTIDE SEQUENCE [LARGE SCALE GENOMIC DNA]</scope>
</reference>
<proteinExistence type="predicted"/>